<comment type="cofactor">
    <cofactor evidence="1">
        <name>Mg(2+)</name>
        <dbReference type="ChEBI" id="CHEBI:18420"/>
    </cofactor>
</comment>
<comment type="subcellular location">
    <subcellularLocation>
        <location evidence="2">Nucleus</location>
    </subcellularLocation>
</comment>
<evidence type="ECO:0000256" key="14">
    <source>
        <dbReference type="SAM" id="MobiDB-lite"/>
    </source>
</evidence>
<feature type="region of interest" description="Disordered" evidence="14">
    <location>
        <begin position="1"/>
        <end position="20"/>
    </location>
</feature>
<keyword evidence="6" id="KW-0255">Endonuclease</keyword>
<dbReference type="GO" id="GO:0005634">
    <property type="term" value="C:nucleus"/>
    <property type="evidence" value="ECO:0007669"/>
    <property type="project" value="UniProtKB-SubCell"/>
</dbReference>
<dbReference type="InterPro" id="IPR047521">
    <property type="entry name" value="XPF_nuclease_EME1_ascomycetes"/>
</dbReference>
<accession>A0A1L7WGM6</accession>
<dbReference type="CDD" id="cd20085">
    <property type="entry name" value="XPF_nuclease_Mms4"/>
    <property type="match status" value="1"/>
</dbReference>
<dbReference type="GO" id="GO:0000712">
    <property type="term" value="P:resolution of meiotic recombination intermediates"/>
    <property type="evidence" value="ECO:0007669"/>
    <property type="project" value="TreeGrafter"/>
</dbReference>
<evidence type="ECO:0000256" key="13">
    <source>
        <dbReference type="ARBA" id="ARBA00023254"/>
    </source>
</evidence>
<organism evidence="16 17">
    <name type="scientific">Phialocephala subalpina</name>
    <dbReference type="NCBI Taxonomy" id="576137"/>
    <lineage>
        <taxon>Eukaryota</taxon>
        <taxon>Fungi</taxon>
        <taxon>Dikarya</taxon>
        <taxon>Ascomycota</taxon>
        <taxon>Pezizomycotina</taxon>
        <taxon>Leotiomycetes</taxon>
        <taxon>Helotiales</taxon>
        <taxon>Mollisiaceae</taxon>
        <taxon>Phialocephala</taxon>
        <taxon>Phialocephala fortinii species complex</taxon>
    </lineage>
</organism>
<dbReference type="EMBL" id="FJOG01000002">
    <property type="protein sequence ID" value="CZR51930.1"/>
    <property type="molecule type" value="Genomic_DNA"/>
</dbReference>
<dbReference type="GO" id="GO:0003677">
    <property type="term" value="F:DNA binding"/>
    <property type="evidence" value="ECO:0007669"/>
    <property type="project" value="InterPro"/>
</dbReference>
<evidence type="ECO:0000256" key="6">
    <source>
        <dbReference type="ARBA" id="ARBA00022759"/>
    </source>
</evidence>
<dbReference type="STRING" id="576137.A0A1L7WGM6"/>
<evidence type="ECO:0000313" key="17">
    <source>
        <dbReference type="Proteomes" id="UP000184330"/>
    </source>
</evidence>
<feature type="region of interest" description="Disordered" evidence="14">
    <location>
        <begin position="49"/>
        <end position="85"/>
    </location>
</feature>
<feature type="compositionally biased region" description="Low complexity" evidence="14">
    <location>
        <begin position="238"/>
        <end position="247"/>
    </location>
</feature>
<feature type="region of interest" description="Disordered" evidence="14">
    <location>
        <begin position="509"/>
        <end position="528"/>
    </location>
</feature>
<dbReference type="InterPro" id="IPR033310">
    <property type="entry name" value="Mms4/EME1/EME2"/>
</dbReference>
<dbReference type="Proteomes" id="UP000184330">
    <property type="component" value="Unassembled WGS sequence"/>
</dbReference>
<dbReference type="OrthoDB" id="343092at2759"/>
<dbReference type="GO" id="GO:0031573">
    <property type="term" value="P:mitotic intra-S DNA damage checkpoint signaling"/>
    <property type="evidence" value="ECO:0007669"/>
    <property type="project" value="TreeGrafter"/>
</dbReference>
<keyword evidence="13" id="KW-0469">Meiosis</keyword>
<keyword evidence="17" id="KW-1185">Reference proteome</keyword>
<evidence type="ECO:0000256" key="3">
    <source>
        <dbReference type="ARBA" id="ARBA00005313"/>
    </source>
</evidence>
<feature type="region of interest" description="Disordered" evidence="14">
    <location>
        <begin position="98"/>
        <end position="177"/>
    </location>
</feature>
<feature type="compositionally biased region" description="Polar residues" evidence="14">
    <location>
        <begin position="158"/>
        <end position="177"/>
    </location>
</feature>
<dbReference type="InterPro" id="IPR042530">
    <property type="entry name" value="EME1/EME2_C"/>
</dbReference>
<evidence type="ECO:0000256" key="12">
    <source>
        <dbReference type="ARBA" id="ARBA00023242"/>
    </source>
</evidence>
<evidence type="ECO:0000256" key="7">
    <source>
        <dbReference type="ARBA" id="ARBA00022763"/>
    </source>
</evidence>
<dbReference type="Gene3D" id="1.10.150.670">
    <property type="entry name" value="Crossover junction endonuclease EME1, DNA-binding domain"/>
    <property type="match status" value="1"/>
</dbReference>
<dbReference type="Pfam" id="PF02732">
    <property type="entry name" value="ERCC4"/>
    <property type="match status" value="1"/>
</dbReference>
<sequence length="685" mass="76274">MPVYIDLASSSPAAPPPVAAKAPTNLPANALTYEAPRPVSATWNWDNLSSDSVEAPPVSEAPMSKPTSFLSERTSNTNITKKPANPLKKKITEVIILDGSEDDKPKFENSINDETFYGSFDDPFASSPPPAKRRRVSSSPQASPSKPTLPKASGYKRSVSNIESSARTAGSKVTTAAVSKRVAKTKAAADEIVFTSSPDYIAEAAKKRKEKKRQAEDSEEDDELPELNALRDFKGKAKATSTKGKSTCSIDEDSDDSLGTALPNRSKKTNGISDFEFSSDRESNPAALVRPTKAPSKAPKATSQSAKSALEKYNKEKAKEKAAKEKAEKAKEKADAKDAEKERKRIEKEEKARKKEKDAEIVKANMKRTDKKISIKEMIIELPSCLAPKLKDQLTTFFEAKEAEHTELESTLPVIKWKRKVDREYNEELDRWDSVPKRIQPEKHVMCVLFAKDFVELALGDEGQDLDTHVLKLQTKYDSCKVIYLIEGYMPWIKKNRLTKERQYKDAVRSHIPEEVEPPTTSQRRKKEPEYIDEDLIEDALLNLQVVHGVLIHHCNHISETAEWVLNFTEQISLIPEKLQSQTLDTTFSMESGQVKTGDNPEDTYIKMLQEMLRVTKAVAHGIAAQYPTVQQLVKGFKEEGPLAVAECRKDANGDGSFTNRKVGPAISRRVYNVFMETDPASTAV</sequence>
<dbReference type="PANTHER" id="PTHR21077:SF5">
    <property type="entry name" value="CROSSOVER JUNCTION ENDONUCLEASE MMS4"/>
    <property type="match status" value="1"/>
</dbReference>
<feature type="domain" description="ERCC4" evidence="15">
    <location>
        <begin position="377"/>
        <end position="638"/>
    </location>
</feature>
<evidence type="ECO:0000256" key="2">
    <source>
        <dbReference type="ARBA" id="ARBA00004123"/>
    </source>
</evidence>
<dbReference type="GO" id="GO:0006302">
    <property type="term" value="P:double-strand break repair"/>
    <property type="evidence" value="ECO:0007669"/>
    <property type="project" value="TreeGrafter"/>
</dbReference>
<feature type="compositionally biased region" description="Polar residues" evidence="14">
    <location>
        <begin position="137"/>
        <end position="146"/>
    </location>
</feature>
<keyword evidence="11" id="KW-0234">DNA repair</keyword>
<keyword evidence="5" id="KW-0479">Metal-binding</keyword>
<evidence type="ECO:0000256" key="8">
    <source>
        <dbReference type="ARBA" id="ARBA00022801"/>
    </source>
</evidence>
<evidence type="ECO:0000256" key="10">
    <source>
        <dbReference type="ARBA" id="ARBA00023172"/>
    </source>
</evidence>
<dbReference type="Pfam" id="PF21292">
    <property type="entry name" value="EME1-MUS81_C"/>
    <property type="match status" value="1"/>
</dbReference>
<keyword evidence="7" id="KW-0227">DNA damage</keyword>
<reference evidence="16 17" key="1">
    <citation type="submission" date="2016-03" db="EMBL/GenBank/DDBJ databases">
        <authorList>
            <person name="Ploux O."/>
        </authorList>
    </citation>
    <scope>NUCLEOTIDE SEQUENCE [LARGE SCALE GENOMIC DNA]</scope>
    <source>
        <strain evidence="16 17">UAMH 11012</strain>
    </source>
</reference>
<feature type="region of interest" description="Disordered" evidence="14">
    <location>
        <begin position="199"/>
        <end position="357"/>
    </location>
</feature>
<evidence type="ECO:0000259" key="15">
    <source>
        <dbReference type="SMART" id="SM00891"/>
    </source>
</evidence>
<dbReference type="GO" id="GO:0031297">
    <property type="term" value="P:replication fork processing"/>
    <property type="evidence" value="ECO:0007669"/>
    <property type="project" value="TreeGrafter"/>
</dbReference>
<dbReference type="AlphaFoldDB" id="A0A1L7WGM6"/>
<gene>
    <name evidence="16" type="ORF">PAC_01807</name>
</gene>
<keyword evidence="8" id="KW-0378">Hydrolase</keyword>
<keyword evidence="9" id="KW-0460">Magnesium</keyword>
<keyword evidence="10" id="KW-0233">DNA recombination</keyword>
<evidence type="ECO:0000256" key="4">
    <source>
        <dbReference type="ARBA" id="ARBA00022722"/>
    </source>
</evidence>
<dbReference type="FunFam" id="1.10.150.670:FF:000004">
    <property type="entry name" value="Crossover junction endonuclease EME1"/>
    <property type="match status" value="1"/>
</dbReference>
<name>A0A1L7WGM6_9HELO</name>
<dbReference type="GO" id="GO:0008821">
    <property type="term" value="F:crossover junction DNA endonuclease activity"/>
    <property type="evidence" value="ECO:0007669"/>
    <property type="project" value="TreeGrafter"/>
</dbReference>
<dbReference type="InterPro" id="IPR006166">
    <property type="entry name" value="ERCC4_domain"/>
</dbReference>
<evidence type="ECO:0000256" key="1">
    <source>
        <dbReference type="ARBA" id="ARBA00001946"/>
    </source>
</evidence>
<protein>
    <recommendedName>
        <fullName evidence="15">ERCC4 domain-containing protein</fullName>
    </recommendedName>
</protein>
<keyword evidence="4" id="KW-0540">Nuclease</keyword>
<evidence type="ECO:0000256" key="11">
    <source>
        <dbReference type="ARBA" id="ARBA00023204"/>
    </source>
</evidence>
<dbReference type="GO" id="GO:0046872">
    <property type="term" value="F:metal ion binding"/>
    <property type="evidence" value="ECO:0007669"/>
    <property type="project" value="UniProtKB-KW"/>
</dbReference>
<evidence type="ECO:0000313" key="16">
    <source>
        <dbReference type="EMBL" id="CZR51930.1"/>
    </source>
</evidence>
<dbReference type="Gene3D" id="3.40.50.10130">
    <property type="match status" value="1"/>
</dbReference>
<dbReference type="SMART" id="SM00891">
    <property type="entry name" value="ERCC4"/>
    <property type="match status" value="1"/>
</dbReference>
<feature type="compositionally biased region" description="Polar residues" evidence="14">
    <location>
        <begin position="65"/>
        <end position="80"/>
    </location>
</feature>
<evidence type="ECO:0000256" key="9">
    <source>
        <dbReference type="ARBA" id="ARBA00022842"/>
    </source>
</evidence>
<dbReference type="GO" id="GO:0048476">
    <property type="term" value="C:Holliday junction resolvase complex"/>
    <property type="evidence" value="ECO:0007669"/>
    <property type="project" value="InterPro"/>
</dbReference>
<proteinExistence type="inferred from homology"/>
<evidence type="ECO:0000256" key="5">
    <source>
        <dbReference type="ARBA" id="ARBA00022723"/>
    </source>
</evidence>
<comment type="similarity">
    <text evidence="3">Belongs to the EME1/MMS4 family.</text>
</comment>
<feature type="compositionally biased region" description="Basic and acidic residues" evidence="14">
    <location>
        <begin position="309"/>
        <end position="357"/>
    </location>
</feature>
<dbReference type="PANTHER" id="PTHR21077">
    <property type="entry name" value="EME1 PROTEIN"/>
    <property type="match status" value="1"/>
</dbReference>
<keyword evidence="12" id="KW-0539">Nucleus</keyword>